<feature type="transmembrane region" description="Helical" evidence="1">
    <location>
        <begin position="115"/>
        <end position="135"/>
    </location>
</feature>
<evidence type="ECO:0000256" key="1">
    <source>
        <dbReference type="SAM" id="Phobius"/>
    </source>
</evidence>
<protein>
    <submittedName>
        <fullName evidence="2">Uncharacterized protein</fullName>
    </submittedName>
</protein>
<reference evidence="2" key="1">
    <citation type="submission" date="2023-08" db="EMBL/GenBank/DDBJ databases">
        <authorList>
            <person name="Chen Y."/>
            <person name="Shah S."/>
            <person name="Dougan E. K."/>
            <person name="Thang M."/>
            <person name="Chan C."/>
        </authorList>
    </citation>
    <scope>NUCLEOTIDE SEQUENCE</scope>
</reference>
<dbReference type="Proteomes" id="UP001178507">
    <property type="component" value="Unassembled WGS sequence"/>
</dbReference>
<keyword evidence="1" id="KW-1133">Transmembrane helix</keyword>
<gene>
    <name evidence="2" type="ORF">EVOR1521_LOCUS31350</name>
</gene>
<organism evidence="2 3">
    <name type="scientific">Effrenium voratum</name>
    <dbReference type="NCBI Taxonomy" id="2562239"/>
    <lineage>
        <taxon>Eukaryota</taxon>
        <taxon>Sar</taxon>
        <taxon>Alveolata</taxon>
        <taxon>Dinophyceae</taxon>
        <taxon>Suessiales</taxon>
        <taxon>Symbiodiniaceae</taxon>
        <taxon>Effrenium</taxon>
    </lineage>
</organism>
<evidence type="ECO:0000313" key="3">
    <source>
        <dbReference type="Proteomes" id="UP001178507"/>
    </source>
</evidence>
<keyword evidence="3" id="KW-1185">Reference proteome</keyword>
<keyword evidence="1" id="KW-0812">Transmembrane</keyword>
<dbReference type="EMBL" id="CAUJNA010003826">
    <property type="protein sequence ID" value="CAJ1410545.1"/>
    <property type="molecule type" value="Genomic_DNA"/>
</dbReference>
<name>A0AA36JQI2_9DINO</name>
<accession>A0AA36JQI2</accession>
<evidence type="ECO:0000313" key="2">
    <source>
        <dbReference type="EMBL" id="CAJ1410545.1"/>
    </source>
</evidence>
<comment type="caution">
    <text evidence="2">The sequence shown here is derived from an EMBL/GenBank/DDBJ whole genome shotgun (WGS) entry which is preliminary data.</text>
</comment>
<proteinExistence type="predicted"/>
<sequence length="232" mass="25253">MPQASRSSLRSASDGTDATGAIAISAKDRMLKLVRRHPACLLALRLDNTVRVSDEDIMASLATANRDGLDIGFRERGVPEDLIAEILHLQREVRKDAAAMSESRRLSVWKLSMRFLLSAAAVLVVSALVLFASTLQYTRASCALYAFQNSTCRQGNNCLFQVVVQTGPDFAILAQNWKPPVESWDSLGTTGFEDEGPFKCCNDAGLYVRGASDLLGAGSACCDFWDAVPFLR</sequence>
<keyword evidence="1" id="KW-0472">Membrane</keyword>
<dbReference type="AlphaFoldDB" id="A0AA36JQI2"/>